<evidence type="ECO:0000313" key="2">
    <source>
        <dbReference type="Ensembl" id="ENSLBEP00000001718.1"/>
    </source>
</evidence>
<name>A0A3Q3E405_9LABR</name>
<keyword evidence="1" id="KW-0812">Transmembrane</keyword>
<evidence type="ECO:0000313" key="3">
    <source>
        <dbReference type="Proteomes" id="UP000261660"/>
    </source>
</evidence>
<sequence>MGYEEKCVYCVCVCGGGGGRDAAAAYLSFILHCLPGSRHENSSKITATFTFYHSHSFSLSASTLLLFPGAKCYPSPDFGIKVLFVLLGLVSPIFLFTIQVRSHV</sequence>
<dbReference type="Ensembl" id="ENSLBET00000001831.1">
    <property type="protein sequence ID" value="ENSLBEP00000001718.1"/>
    <property type="gene ID" value="ENSLBEG00000001357.1"/>
</dbReference>
<organism evidence="2 3">
    <name type="scientific">Labrus bergylta</name>
    <name type="common">ballan wrasse</name>
    <dbReference type="NCBI Taxonomy" id="56723"/>
    <lineage>
        <taxon>Eukaryota</taxon>
        <taxon>Metazoa</taxon>
        <taxon>Chordata</taxon>
        <taxon>Craniata</taxon>
        <taxon>Vertebrata</taxon>
        <taxon>Euteleostomi</taxon>
        <taxon>Actinopterygii</taxon>
        <taxon>Neopterygii</taxon>
        <taxon>Teleostei</taxon>
        <taxon>Neoteleostei</taxon>
        <taxon>Acanthomorphata</taxon>
        <taxon>Eupercaria</taxon>
        <taxon>Labriformes</taxon>
        <taxon>Labridae</taxon>
        <taxon>Labrus</taxon>
    </lineage>
</organism>
<evidence type="ECO:0000256" key="1">
    <source>
        <dbReference type="SAM" id="Phobius"/>
    </source>
</evidence>
<dbReference type="InParanoid" id="A0A3Q3E405"/>
<reference evidence="2" key="1">
    <citation type="submission" date="2025-08" db="UniProtKB">
        <authorList>
            <consortium name="Ensembl"/>
        </authorList>
    </citation>
    <scope>IDENTIFICATION</scope>
</reference>
<proteinExistence type="predicted"/>
<accession>A0A3Q3E405</accession>
<reference evidence="2" key="2">
    <citation type="submission" date="2025-09" db="UniProtKB">
        <authorList>
            <consortium name="Ensembl"/>
        </authorList>
    </citation>
    <scope>IDENTIFICATION</scope>
</reference>
<keyword evidence="1" id="KW-1133">Transmembrane helix</keyword>
<keyword evidence="1" id="KW-0472">Membrane</keyword>
<keyword evidence="3" id="KW-1185">Reference proteome</keyword>
<feature type="transmembrane region" description="Helical" evidence="1">
    <location>
        <begin position="78"/>
        <end position="98"/>
    </location>
</feature>
<protein>
    <submittedName>
        <fullName evidence="2">Uncharacterized protein</fullName>
    </submittedName>
</protein>
<dbReference type="AlphaFoldDB" id="A0A3Q3E405"/>
<dbReference type="Proteomes" id="UP000261660">
    <property type="component" value="Unplaced"/>
</dbReference>